<name>F6DRM1_DESRL</name>
<gene>
    <name evidence="7" type="ordered locus">Desru_0489</name>
</gene>
<feature type="transmembrane region" description="Helical" evidence="6">
    <location>
        <begin position="150"/>
        <end position="170"/>
    </location>
</feature>
<evidence type="ECO:0000256" key="3">
    <source>
        <dbReference type="ARBA" id="ARBA00022692"/>
    </source>
</evidence>
<dbReference type="InterPro" id="IPR043428">
    <property type="entry name" value="LivM-like"/>
</dbReference>
<organism evidence="7 8">
    <name type="scientific">Desulforamulus ruminis (strain ATCC 23193 / DSM 2154 / NCIMB 8452 / DL)</name>
    <name type="common">Desulfotomaculum ruminis</name>
    <dbReference type="NCBI Taxonomy" id="696281"/>
    <lineage>
        <taxon>Bacteria</taxon>
        <taxon>Bacillati</taxon>
        <taxon>Bacillota</taxon>
        <taxon>Clostridia</taxon>
        <taxon>Eubacteriales</taxon>
        <taxon>Peptococcaceae</taxon>
        <taxon>Desulforamulus</taxon>
    </lineage>
</organism>
<dbReference type="GO" id="GO:0005886">
    <property type="term" value="C:plasma membrane"/>
    <property type="evidence" value="ECO:0007669"/>
    <property type="project" value="UniProtKB-SubCell"/>
</dbReference>
<reference evidence="8" key="1">
    <citation type="submission" date="2011-05" db="EMBL/GenBank/DDBJ databases">
        <title>Complete sequence of Desulfotomaculum ruminis DSM 2154.</title>
        <authorList>
            <person name="Lucas S."/>
            <person name="Copeland A."/>
            <person name="Lapidus A."/>
            <person name="Cheng J.-F."/>
            <person name="Goodwin L."/>
            <person name="Pitluck S."/>
            <person name="Lu M."/>
            <person name="Detter J.C."/>
            <person name="Han C."/>
            <person name="Tapia R."/>
            <person name="Land M."/>
            <person name="Hauser L."/>
            <person name="Kyrpides N."/>
            <person name="Ivanova N."/>
            <person name="Mikhailova N."/>
            <person name="Pagani I."/>
            <person name="Stams A.J.M."/>
            <person name="Plugge C.M."/>
            <person name="Muyzer G."/>
            <person name="Kuever J."/>
            <person name="Parshina S.N."/>
            <person name="Ivanova A.E."/>
            <person name="Nazina T.N."/>
            <person name="Brambilla E."/>
            <person name="Spring S."/>
            <person name="Klenk H.-P."/>
            <person name="Woyke T."/>
        </authorList>
    </citation>
    <scope>NUCLEOTIDE SEQUENCE [LARGE SCALE GENOMIC DNA]</scope>
    <source>
        <strain evidence="8">ATCC 23193 / DSM 2154 / NCIB 8452 / DL</strain>
    </source>
</reference>
<reference evidence="7 8" key="2">
    <citation type="journal article" date="2012" name="Stand. Genomic Sci.">
        <title>Complete genome sequence of the sulfate-reducing firmicute Desulfotomaculum ruminis type strain (DL(T)).</title>
        <authorList>
            <person name="Spring S."/>
            <person name="Visser M."/>
            <person name="Lu M."/>
            <person name="Copeland A."/>
            <person name="Lapidus A."/>
            <person name="Lucas S."/>
            <person name="Cheng J.F."/>
            <person name="Han C."/>
            <person name="Tapia R."/>
            <person name="Goodwin L.A."/>
            <person name="Pitluck S."/>
            <person name="Ivanova N."/>
            <person name="Land M."/>
            <person name="Hauser L."/>
            <person name="Larimer F."/>
            <person name="Rohde M."/>
            <person name="Goker M."/>
            <person name="Detter J.C."/>
            <person name="Kyrpides N.C."/>
            <person name="Woyke T."/>
            <person name="Schaap P.J."/>
            <person name="Plugge C.M."/>
            <person name="Muyzer G."/>
            <person name="Kuever J."/>
            <person name="Pereira I.A."/>
            <person name="Parshina S.N."/>
            <person name="Bernier-Latmani R."/>
            <person name="Stams A.J."/>
            <person name="Klenk H.P."/>
        </authorList>
    </citation>
    <scope>NUCLEOTIDE SEQUENCE [LARGE SCALE GENOMIC DNA]</scope>
    <source>
        <strain evidence="8">ATCC 23193 / DSM 2154 / NCIB 8452 / DL</strain>
    </source>
</reference>
<dbReference type="EMBL" id="CP002780">
    <property type="protein sequence ID" value="AEG58775.1"/>
    <property type="molecule type" value="Genomic_DNA"/>
</dbReference>
<evidence type="ECO:0000256" key="6">
    <source>
        <dbReference type="SAM" id="Phobius"/>
    </source>
</evidence>
<dbReference type="RefSeq" id="WP_013840550.1">
    <property type="nucleotide sequence ID" value="NC_015589.1"/>
</dbReference>
<comment type="subcellular location">
    <subcellularLocation>
        <location evidence="1">Cell membrane</location>
        <topology evidence="1">Multi-pass membrane protein</topology>
    </subcellularLocation>
</comment>
<evidence type="ECO:0000313" key="7">
    <source>
        <dbReference type="EMBL" id="AEG58775.1"/>
    </source>
</evidence>
<feature type="transmembrane region" description="Helical" evidence="6">
    <location>
        <begin position="270"/>
        <end position="291"/>
    </location>
</feature>
<keyword evidence="3 6" id="KW-0812">Transmembrane</keyword>
<dbReference type="KEGG" id="dru:Desru_0489"/>
<proteinExistence type="predicted"/>
<feature type="transmembrane region" description="Helical" evidence="6">
    <location>
        <begin position="201"/>
        <end position="223"/>
    </location>
</feature>
<dbReference type="Pfam" id="PF02653">
    <property type="entry name" value="BPD_transp_2"/>
    <property type="match status" value="1"/>
</dbReference>
<evidence type="ECO:0000256" key="1">
    <source>
        <dbReference type="ARBA" id="ARBA00004651"/>
    </source>
</evidence>
<accession>F6DRM1</accession>
<feature type="transmembrane region" description="Helical" evidence="6">
    <location>
        <begin position="235"/>
        <end position="264"/>
    </location>
</feature>
<keyword evidence="5 6" id="KW-0472">Membrane</keyword>
<protein>
    <submittedName>
        <fullName evidence="7">Inner-membrane translocator</fullName>
    </submittedName>
</protein>
<feature type="transmembrane region" description="Helical" evidence="6">
    <location>
        <begin position="30"/>
        <end position="48"/>
    </location>
</feature>
<keyword evidence="2" id="KW-1003">Cell membrane</keyword>
<dbReference type="Proteomes" id="UP000009234">
    <property type="component" value="Chromosome"/>
</dbReference>
<dbReference type="AlphaFoldDB" id="F6DRM1"/>
<dbReference type="OrthoDB" id="9789927at2"/>
<dbReference type="STRING" id="696281.Desru_0489"/>
<feature type="transmembrane region" description="Helical" evidence="6">
    <location>
        <begin position="6"/>
        <end position="23"/>
    </location>
</feature>
<dbReference type="HOGENOM" id="CLU_031365_2_0_9"/>
<feature type="transmembrane region" description="Helical" evidence="6">
    <location>
        <begin position="85"/>
        <end position="104"/>
    </location>
</feature>
<dbReference type="eggNOG" id="COG4177">
    <property type="taxonomic scope" value="Bacteria"/>
</dbReference>
<dbReference type="GO" id="GO:0015658">
    <property type="term" value="F:branched-chain amino acid transmembrane transporter activity"/>
    <property type="evidence" value="ECO:0007669"/>
    <property type="project" value="InterPro"/>
</dbReference>
<evidence type="ECO:0000313" key="8">
    <source>
        <dbReference type="Proteomes" id="UP000009234"/>
    </source>
</evidence>
<keyword evidence="4 6" id="KW-1133">Transmembrane helix</keyword>
<keyword evidence="8" id="KW-1185">Reference proteome</keyword>
<dbReference type="InterPro" id="IPR001851">
    <property type="entry name" value="ABC_transp_permease"/>
</dbReference>
<dbReference type="PANTHER" id="PTHR30482">
    <property type="entry name" value="HIGH-AFFINITY BRANCHED-CHAIN AMINO ACID TRANSPORT SYSTEM PERMEASE"/>
    <property type="match status" value="1"/>
</dbReference>
<evidence type="ECO:0000256" key="2">
    <source>
        <dbReference type="ARBA" id="ARBA00022475"/>
    </source>
</evidence>
<sequence>MKNKKILLSIGVFVLAALIPLVLKVPYHLHILNLIIIWAILGTAWNILGGYAGQISFGHAAFFGLGAYTAGLLKLHLGISPWWGMLLGPLVATIVSLPIGFICFRLRGPYFALAMLSLGEIFRLLFTNLQSFTNGAKGILIMPAVISKVFYFYVGLGILALTILVTYLLVNSKIGYYLVSIREDQDAATSLGIPTTLYKNLALIPSAFITGLAGAFYMNYVAFIDPRIVFSLPNVSIMLILVVMLGGPATIWGPTIGAVIYISLGELFRATLGSANVLVFGLLVCIIILFVPNGIAGEMERVKSWLQRRKIDVPGGEKDELLRSQ</sequence>
<dbReference type="PANTHER" id="PTHR30482:SF10">
    <property type="entry name" value="HIGH-AFFINITY BRANCHED-CHAIN AMINO ACID TRANSPORT PROTEIN BRAE"/>
    <property type="match status" value="1"/>
</dbReference>
<evidence type="ECO:0000256" key="5">
    <source>
        <dbReference type="ARBA" id="ARBA00023136"/>
    </source>
</evidence>
<dbReference type="CDD" id="cd06581">
    <property type="entry name" value="TM_PBP1_LivM_like"/>
    <property type="match status" value="1"/>
</dbReference>
<feature type="transmembrane region" description="Helical" evidence="6">
    <location>
        <begin position="54"/>
        <end position="73"/>
    </location>
</feature>
<evidence type="ECO:0000256" key="4">
    <source>
        <dbReference type="ARBA" id="ARBA00022989"/>
    </source>
</evidence>